<dbReference type="PANTHER" id="PTHR33977:SF1">
    <property type="entry name" value="ZINC ION BINDING PROTEIN"/>
    <property type="match status" value="1"/>
</dbReference>
<gene>
    <name evidence="1" type="ORF">CPELLU_LOCUS5686</name>
</gene>
<sequence length="403" mass="47548">PDIQDAISFLKKEGYQVESYKTSHQSTSGFVFAHPKQLEKLQRYGWLTLIDSTHKTNKYDWHLFTLYVWDGTWKPRYFLADQSSIETKSIMTVFPGLSKDEQECDVIFCTVHVMRTWMNKIYESETRSKMIQAMHKRTKIDCDMFVQKAINECTLSPVKKYISRYYSENTHQWALWARQHSPLLLQITSTNALESYHSELKRTTSPQYGLIGACNKIVVLDLKKQSDSDYVAFEFRVKKISAVGVEDDVLKKIHKFPFPIQKLIINEVLAFNDRIEKGKGLPGLLSLECHCLFFRKYMLPCKHILHKQMYSLRKLLIAKAWKQFQQMFDEGGFEIYEHRELVRIEFPEKNEIDKAAENRRLTVNELMERTRNEYWSIKESGGKKEKAEFIQKLKFCLDSVLKK</sequence>
<protein>
    <submittedName>
        <fullName evidence="1">15275_t:CDS:1</fullName>
    </submittedName>
</protein>
<organism evidence="1 2">
    <name type="scientific">Cetraspora pellucida</name>
    <dbReference type="NCBI Taxonomy" id="1433469"/>
    <lineage>
        <taxon>Eukaryota</taxon>
        <taxon>Fungi</taxon>
        <taxon>Fungi incertae sedis</taxon>
        <taxon>Mucoromycota</taxon>
        <taxon>Glomeromycotina</taxon>
        <taxon>Glomeromycetes</taxon>
        <taxon>Diversisporales</taxon>
        <taxon>Gigasporaceae</taxon>
        <taxon>Cetraspora</taxon>
    </lineage>
</organism>
<keyword evidence="2" id="KW-1185">Reference proteome</keyword>
<feature type="non-terminal residue" evidence="1">
    <location>
        <position position="403"/>
    </location>
</feature>
<evidence type="ECO:0000313" key="1">
    <source>
        <dbReference type="EMBL" id="CAG8571756.1"/>
    </source>
</evidence>
<dbReference type="Proteomes" id="UP000789759">
    <property type="component" value="Unassembled WGS sequence"/>
</dbReference>
<dbReference type="EMBL" id="CAJVQA010003317">
    <property type="protein sequence ID" value="CAG8571756.1"/>
    <property type="molecule type" value="Genomic_DNA"/>
</dbReference>
<comment type="caution">
    <text evidence="1">The sequence shown here is derived from an EMBL/GenBank/DDBJ whole genome shotgun (WGS) entry which is preliminary data.</text>
</comment>
<dbReference type="AlphaFoldDB" id="A0A9N9BN48"/>
<reference evidence="1" key="1">
    <citation type="submission" date="2021-06" db="EMBL/GenBank/DDBJ databases">
        <authorList>
            <person name="Kallberg Y."/>
            <person name="Tangrot J."/>
            <person name="Rosling A."/>
        </authorList>
    </citation>
    <scope>NUCLEOTIDE SEQUENCE</scope>
    <source>
        <strain evidence="1">FL966</strain>
    </source>
</reference>
<dbReference type="OrthoDB" id="2442642at2759"/>
<proteinExistence type="predicted"/>
<evidence type="ECO:0000313" key="2">
    <source>
        <dbReference type="Proteomes" id="UP000789759"/>
    </source>
</evidence>
<dbReference type="PANTHER" id="PTHR33977">
    <property type="entry name" value="ZINC ION BINDING PROTEIN"/>
    <property type="match status" value="1"/>
</dbReference>
<accession>A0A9N9BN48</accession>
<name>A0A9N9BN48_9GLOM</name>